<protein>
    <submittedName>
        <fullName evidence="3">Uncharacterized protein</fullName>
    </submittedName>
</protein>
<feature type="transmembrane region" description="Helical" evidence="2">
    <location>
        <begin position="12"/>
        <end position="35"/>
    </location>
</feature>
<name>A0A1Y2HPS7_9FUNG</name>
<proteinExistence type="predicted"/>
<keyword evidence="2" id="KW-0472">Membrane</keyword>
<feature type="region of interest" description="Disordered" evidence="1">
    <location>
        <begin position="343"/>
        <end position="364"/>
    </location>
</feature>
<evidence type="ECO:0000256" key="2">
    <source>
        <dbReference type="SAM" id="Phobius"/>
    </source>
</evidence>
<feature type="compositionally biased region" description="Low complexity" evidence="1">
    <location>
        <begin position="163"/>
        <end position="196"/>
    </location>
</feature>
<dbReference type="AlphaFoldDB" id="A0A1Y2HPS7"/>
<reference evidence="3 4" key="1">
    <citation type="submission" date="2016-07" db="EMBL/GenBank/DDBJ databases">
        <title>Pervasive Adenine N6-methylation of Active Genes in Fungi.</title>
        <authorList>
            <consortium name="DOE Joint Genome Institute"/>
            <person name="Mondo S.J."/>
            <person name="Dannebaum R.O."/>
            <person name="Kuo R.C."/>
            <person name="Labutti K."/>
            <person name="Haridas S."/>
            <person name="Kuo A."/>
            <person name="Salamov A."/>
            <person name="Ahrendt S.R."/>
            <person name="Lipzen A."/>
            <person name="Sullivan W."/>
            <person name="Andreopoulos W.B."/>
            <person name="Clum A."/>
            <person name="Lindquist E."/>
            <person name="Daum C."/>
            <person name="Ramamoorthy G.K."/>
            <person name="Gryganskyi A."/>
            <person name="Culley D."/>
            <person name="Magnuson J.K."/>
            <person name="James T.Y."/>
            <person name="O'Malley M.A."/>
            <person name="Stajich J.E."/>
            <person name="Spatafora J.W."/>
            <person name="Visel A."/>
            <person name="Grigoriev I.V."/>
        </authorList>
    </citation>
    <scope>NUCLEOTIDE SEQUENCE [LARGE SCALE GENOMIC DNA]</scope>
    <source>
        <strain evidence="3 4">PL171</strain>
    </source>
</reference>
<comment type="caution">
    <text evidence="3">The sequence shown here is derived from an EMBL/GenBank/DDBJ whole genome shotgun (WGS) entry which is preliminary data.</text>
</comment>
<feature type="region of interest" description="Disordered" evidence="1">
    <location>
        <begin position="136"/>
        <end position="196"/>
    </location>
</feature>
<accession>A0A1Y2HPS7</accession>
<sequence length="429" mass="43365">MKSSGDAFAFRWDAGVILALVLVCVFAMCVGTIVLRHYLRRRRHRLTMAALANMRSGGGGGGGGGVVAGRDPTRVATINGLAGRQGQVSSMARAQEGSGAMYAAAHRGTMSSNRFYSPHHQAYLGGIGSAATAPAVKRPLSGSGHRGGGIARPPASRSVAALSSTMGNSKGSSSATLAPSPSSSSSSSPITPLLQVPPQLPLPAGLTINTSLAQDSQIGGYDDTLDVVATKRQTVHSIQWIPAPSSAIFSPLDMADSNSTIDFLDALQLAPPVPQLPQPALLRVCNTGSSCMSIASDYSSSPLSASPASSYCSIASSATVRPSSTASSVASFASVATVGPSSSIASSHRAPGMTPSRAFSASTTGSAPLIPSTHRSTSLSHMFPVGVRGSAPPSVMSATSSGTGSYFGSPQIGPVKALPRSTSLSPLQI</sequence>
<evidence type="ECO:0000256" key="1">
    <source>
        <dbReference type="SAM" id="MobiDB-lite"/>
    </source>
</evidence>
<keyword evidence="4" id="KW-1185">Reference proteome</keyword>
<evidence type="ECO:0000313" key="3">
    <source>
        <dbReference type="EMBL" id="ORZ35122.1"/>
    </source>
</evidence>
<gene>
    <name evidence="3" type="ORF">BCR44DRAFT_57489</name>
</gene>
<evidence type="ECO:0000313" key="4">
    <source>
        <dbReference type="Proteomes" id="UP000193411"/>
    </source>
</evidence>
<organism evidence="3 4">
    <name type="scientific">Catenaria anguillulae PL171</name>
    <dbReference type="NCBI Taxonomy" id="765915"/>
    <lineage>
        <taxon>Eukaryota</taxon>
        <taxon>Fungi</taxon>
        <taxon>Fungi incertae sedis</taxon>
        <taxon>Blastocladiomycota</taxon>
        <taxon>Blastocladiomycetes</taxon>
        <taxon>Blastocladiales</taxon>
        <taxon>Catenariaceae</taxon>
        <taxon>Catenaria</taxon>
    </lineage>
</organism>
<dbReference type="EMBL" id="MCFL01000024">
    <property type="protein sequence ID" value="ORZ35122.1"/>
    <property type="molecule type" value="Genomic_DNA"/>
</dbReference>
<dbReference type="Proteomes" id="UP000193411">
    <property type="component" value="Unassembled WGS sequence"/>
</dbReference>
<keyword evidence="2" id="KW-1133">Transmembrane helix</keyword>
<keyword evidence="2" id="KW-0812">Transmembrane</keyword>